<gene>
    <name evidence="1" type="ORF">LPB303_12340</name>
</gene>
<dbReference type="AlphaFoldDB" id="A0A176T932"/>
<proteinExistence type="predicted"/>
<accession>A0A176T932</accession>
<dbReference type="Proteomes" id="UP000076923">
    <property type="component" value="Unassembled WGS sequence"/>
</dbReference>
<sequence>MWNLYSKPNSLAIKIKYSNFKKLLTEKGLQDSGYSREILCSPISYIDFQKPYLEKVKNFDSVFTKDISFKHENEFRIIVKEKEREIPQIHYKENMHRKSIEKLHNEFWNYSGIEMSLIDFQTFEFEIVHHPKSQDWAKNNIKEIIRLSEIDFKINESILELK</sequence>
<evidence type="ECO:0000313" key="2">
    <source>
        <dbReference type="Proteomes" id="UP000076923"/>
    </source>
</evidence>
<dbReference type="RefSeq" id="WP_068450620.1">
    <property type="nucleotide sequence ID" value="NZ_CP150660.1"/>
</dbReference>
<organism evidence="1 2">
    <name type="scientific">Polaribacter atrinae</name>
    <dbReference type="NCBI Taxonomy" id="1333662"/>
    <lineage>
        <taxon>Bacteria</taxon>
        <taxon>Pseudomonadati</taxon>
        <taxon>Bacteroidota</taxon>
        <taxon>Flavobacteriia</taxon>
        <taxon>Flavobacteriales</taxon>
        <taxon>Flavobacteriaceae</taxon>
    </lineage>
</organism>
<keyword evidence="2" id="KW-1185">Reference proteome</keyword>
<protein>
    <submittedName>
        <fullName evidence="1">Uncharacterized protein</fullName>
    </submittedName>
</protein>
<dbReference type="STRING" id="1333662.LPB303_12340"/>
<name>A0A176T932_9FLAO</name>
<dbReference type="OrthoDB" id="8548541at2"/>
<dbReference type="EMBL" id="LVWE01000050">
    <property type="protein sequence ID" value="OAD44430.1"/>
    <property type="molecule type" value="Genomic_DNA"/>
</dbReference>
<reference evidence="1 2" key="1">
    <citation type="submission" date="2016-02" db="EMBL/GenBank/DDBJ databases">
        <title>Draft genome sequence of Polaribacter atrinae KACC17473.</title>
        <authorList>
            <person name="Shin S.-K."/>
            <person name="Yi H."/>
        </authorList>
    </citation>
    <scope>NUCLEOTIDE SEQUENCE [LARGE SCALE GENOMIC DNA]</scope>
    <source>
        <strain evidence="1 2">KACC 17473</strain>
    </source>
</reference>
<evidence type="ECO:0000313" key="1">
    <source>
        <dbReference type="EMBL" id="OAD44430.1"/>
    </source>
</evidence>
<comment type="caution">
    <text evidence="1">The sequence shown here is derived from an EMBL/GenBank/DDBJ whole genome shotgun (WGS) entry which is preliminary data.</text>
</comment>